<dbReference type="SUPFAM" id="SSF56219">
    <property type="entry name" value="DNase I-like"/>
    <property type="match status" value="1"/>
</dbReference>
<dbReference type="Gene3D" id="3.60.10.10">
    <property type="entry name" value="Endonuclease/exonuclease/phosphatase"/>
    <property type="match status" value="1"/>
</dbReference>
<name>A0ABW0KT70_9BACT</name>
<accession>A0ABW0KT70</accession>
<dbReference type="InterPro" id="IPR005135">
    <property type="entry name" value="Endo/exonuclease/phosphatase"/>
</dbReference>
<dbReference type="GO" id="GO:0004519">
    <property type="term" value="F:endonuclease activity"/>
    <property type="evidence" value="ECO:0007669"/>
    <property type="project" value="UniProtKB-KW"/>
</dbReference>
<evidence type="ECO:0000256" key="1">
    <source>
        <dbReference type="SAM" id="SignalP"/>
    </source>
</evidence>
<evidence type="ECO:0000313" key="3">
    <source>
        <dbReference type="EMBL" id="MFC5455767.1"/>
    </source>
</evidence>
<comment type="caution">
    <text evidence="3">The sequence shown here is derived from an EMBL/GenBank/DDBJ whole genome shotgun (WGS) entry which is preliminary data.</text>
</comment>
<keyword evidence="3" id="KW-0378">Hydrolase</keyword>
<dbReference type="InterPro" id="IPR036691">
    <property type="entry name" value="Endo/exonu/phosph_ase_sf"/>
</dbReference>
<keyword evidence="3" id="KW-0540">Nuclease</keyword>
<dbReference type="Pfam" id="PF03372">
    <property type="entry name" value="Exo_endo_phos"/>
    <property type="match status" value="1"/>
</dbReference>
<proteinExistence type="predicted"/>
<feature type="signal peptide" evidence="1">
    <location>
        <begin position="1"/>
        <end position="26"/>
    </location>
</feature>
<dbReference type="EMBL" id="JBHSMQ010000004">
    <property type="protein sequence ID" value="MFC5455767.1"/>
    <property type="molecule type" value="Genomic_DNA"/>
</dbReference>
<evidence type="ECO:0000259" key="2">
    <source>
        <dbReference type="Pfam" id="PF03372"/>
    </source>
</evidence>
<gene>
    <name evidence="3" type="ORF">ACFQDI_12945</name>
</gene>
<protein>
    <submittedName>
        <fullName evidence="3">Endonuclease/exonuclease/phosphatase family protein</fullName>
    </submittedName>
</protein>
<feature type="domain" description="Endonuclease/exonuclease/phosphatase" evidence="2">
    <location>
        <begin position="53"/>
        <end position="293"/>
    </location>
</feature>
<sequence>MLPLLQFSRRVFGPAVFFACASLLYAAEPGPLTFCSYNLKNWLTMERAPGQPPASKPEKERAQAVKMLAAIHPDILGICEIGTAEDLAELQQRLLQAGVDLPYTELTHGGDPSRRLALLSRLPIKTRNSQTTLTYQVGAQSLPFQRGILDVTLSITPTFDLHLLGVHLKSMRTVPEADQAEMRRNEARLLRLHIDSIFAREPGACILAYGDFNAQRNDPAVAEIVGSPRSGDTAMQDLLLRDENGEVWTHFWDAADIYSRLDYCFTSRLLRPCIDIRSSGIHTDRDFYKASDHRPLVLKISPEPITKTRR</sequence>
<evidence type="ECO:0000313" key="4">
    <source>
        <dbReference type="Proteomes" id="UP001596052"/>
    </source>
</evidence>
<feature type="chain" id="PRO_5046478307" evidence="1">
    <location>
        <begin position="27"/>
        <end position="310"/>
    </location>
</feature>
<organism evidence="3 4">
    <name type="scientific">Prosthecobacter fluviatilis</name>
    <dbReference type="NCBI Taxonomy" id="445931"/>
    <lineage>
        <taxon>Bacteria</taxon>
        <taxon>Pseudomonadati</taxon>
        <taxon>Verrucomicrobiota</taxon>
        <taxon>Verrucomicrobiia</taxon>
        <taxon>Verrucomicrobiales</taxon>
        <taxon>Verrucomicrobiaceae</taxon>
        <taxon>Prosthecobacter</taxon>
    </lineage>
</organism>
<reference evidence="4" key="1">
    <citation type="journal article" date="2019" name="Int. J. Syst. Evol. Microbiol.">
        <title>The Global Catalogue of Microorganisms (GCM) 10K type strain sequencing project: providing services to taxonomists for standard genome sequencing and annotation.</title>
        <authorList>
            <consortium name="The Broad Institute Genomics Platform"/>
            <consortium name="The Broad Institute Genome Sequencing Center for Infectious Disease"/>
            <person name="Wu L."/>
            <person name="Ma J."/>
        </authorList>
    </citation>
    <scope>NUCLEOTIDE SEQUENCE [LARGE SCALE GENOMIC DNA]</scope>
    <source>
        <strain evidence="4">CGMCC 4.1469</strain>
    </source>
</reference>
<keyword evidence="1" id="KW-0732">Signal</keyword>
<dbReference type="Proteomes" id="UP001596052">
    <property type="component" value="Unassembled WGS sequence"/>
</dbReference>
<dbReference type="RefSeq" id="WP_377167168.1">
    <property type="nucleotide sequence ID" value="NZ_JBHSMQ010000004.1"/>
</dbReference>
<keyword evidence="4" id="KW-1185">Reference proteome</keyword>
<keyword evidence="3" id="KW-0255">Endonuclease</keyword>